<organism evidence="1">
    <name type="scientific">Pseudobryopsis hainanensis</name>
    <dbReference type="NCBI Taxonomy" id="2320808"/>
    <lineage>
        <taxon>Eukaryota</taxon>
        <taxon>Viridiplantae</taxon>
        <taxon>Chlorophyta</taxon>
        <taxon>core chlorophytes</taxon>
        <taxon>Ulvophyceae</taxon>
        <taxon>TCBD clade</taxon>
        <taxon>Bryopsidales</taxon>
        <taxon>Bryopsidineae</taxon>
        <taxon>Pseudobryopsidaceae</taxon>
        <taxon>Pseudobryopsis</taxon>
    </lineage>
</organism>
<keyword evidence="1" id="KW-0150">Chloroplast</keyword>
<keyword evidence="1" id="KW-0687">Ribonucleoprotein</keyword>
<reference evidence="1" key="2">
    <citation type="journal article" date="2019" name="Mol. Phylogenet. Evol.">
        <title>Reassessment of the classification of bryopsidales (chlorophyta) based on chloroplast phylogenomic analyses.</title>
        <authorList>
            <person name="Cremen M.C."/>
            <person name="Leliaert F."/>
            <person name="West J."/>
            <person name="Lam D.W."/>
            <person name="Shimada S."/>
            <person name="Lopez-Bautista J.M."/>
            <person name="Verbruggen H."/>
        </authorList>
    </citation>
    <scope>NUCLEOTIDE SEQUENCE</scope>
</reference>
<keyword evidence="1" id="KW-0934">Plastid</keyword>
<reference evidence="1" key="1">
    <citation type="submission" date="2018-07" db="EMBL/GenBank/DDBJ databases">
        <authorList>
            <person name="Cremen M.C."/>
            <person name="Leliaert F."/>
            <person name="West J."/>
            <person name="Lam D.W."/>
            <person name="Shimada S."/>
            <person name="Lopez-Bautista J.M."/>
            <person name="Verbruggen H."/>
        </authorList>
    </citation>
    <scope>NUCLEOTIDE SEQUENCE</scope>
</reference>
<gene>
    <name evidence="1" type="primary">rpl32</name>
</gene>
<protein>
    <submittedName>
        <fullName evidence="1">Ribosomal protein L32</fullName>
    </submittedName>
</protein>
<geneLocation type="chloroplast" evidence="1"/>
<dbReference type="GO" id="GO:0005840">
    <property type="term" value="C:ribosome"/>
    <property type="evidence" value="ECO:0007669"/>
    <property type="project" value="UniProtKB-KW"/>
</dbReference>
<dbReference type="EMBL" id="MH591091">
    <property type="protein sequence ID" value="AYC64250.1"/>
    <property type="molecule type" value="Genomic_DNA"/>
</dbReference>
<dbReference type="AlphaFoldDB" id="A0A3S7SZN3"/>
<name>A0A3S7SZN3_9CHLO</name>
<proteinExistence type="predicted"/>
<accession>A0A3S7SZN3</accession>
<keyword evidence="1" id="KW-0689">Ribosomal protein</keyword>
<sequence length="51" mass="5980">MAVPKKRLNKSKTRTRKNIWKRRAREQKLRALANAMRSLNNQPPIRKPNGG</sequence>
<evidence type="ECO:0000313" key="1">
    <source>
        <dbReference type="EMBL" id="AYC64250.1"/>
    </source>
</evidence>